<dbReference type="Proteomes" id="UP000324705">
    <property type="component" value="Chromosome 2B"/>
</dbReference>
<dbReference type="InterPro" id="IPR000719">
    <property type="entry name" value="Prot_kinase_dom"/>
</dbReference>
<evidence type="ECO:0000256" key="12">
    <source>
        <dbReference type="ARBA" id="ARBA00023180"/>
    </source>
</evidence>
<keyword evidence="11" id="KW-1015">Disulfide bond</keyword>
<evidence type="ECO:0000256" key="8">
    <source>
        <dbReference type="ARBA" id="ARBA00022840"/>
    </source>
</evidence>
<feature type="transmembrane region" description="Helical" evidence="14">
    <location>
        <begin position="357"/>
        <end position="384"/>
    </location>
</feature>
<dbReference type="InterPro" id="IPR011009">
    <property type="entry name" value="Kinase-like_dom_sf"/>
</dbReference>
<dbReference type="GO" id="GO:0005524">
    <property type="term" value="F:ATP binding"/>
    <property type="evidence" value="ECO:0007669"/>
    <property type="project" value="UniProtKB-UniRule"/>
</dbReference>
<dbReference type="InterPro" id="IPR001245">
    <property type="entry name" value="Ser-Thr/Tyr_kinase_cat_dom"/>
</dbReference>
<accession>A0A9R1PXH5</accession>
<keyword evidence="7" id="KW-0418">Kinase</keyword>
<dbReference type="PROSITE" id="PS50011">
    <property type="entry name" value="PROTEIN_KINASE_DOM"/>
    <property type="match status" value="1"/>
</dbReference>
<feature type="domain" description="Protein kinase" evidence="16">
    <location>
        <begin position="434"/>
        <end position="705"/>
    </location>
</feature>
<keyword evidence="10 14" id="KW-0472">Membrane</keyword>
<evidence type="ECO:0000256" key="13">
    <source>
        <dbReference type="PROSITE-ProRule" id="PRU10141"/>
    </source>
</evidence>
<evidence type="ECO:0000256" key="10">
    <source>
        <dbReference type="ARBA" id="ARBA00023136"/>
    </source>
</evidence>
<dbReference type="GO" id="GO:0007166">
    <property type="term" value="P:cell surface receptor signaling pathway"/>
    <property type="evidence" value="ECO:0007669"/>
    <property type="project" value="InterPro"/>
</dbReference>
<dbReference type="InterPro" id="IPR025287">
    <property type="entry name" value="WAK_GUB"/>
</dbReference>
<dbReference type="GO" id="GO:0030247">
    <property type="term" value="F:polysaccharide binding"/>
    <property type="evidence" value="ECO:0007669"/>
    <property type="project" value="InterPro"/>
</dbReference>
<evidence type="ECO:0000313" key="17">
    <source>
        <dbReference type="EMBL" id="VAH51490.1"/>
    </source>
</evidence>
<dbReference type="FunFam" id="3.30.200.20:FF:000043">
    <property type="entry name" value="Wall-associated receptor kinase 2"/>
    <property type="match status" value="1"/>
</dbReference>
<keyword evidence="9 14" id="KW-1133">Transmembrane helix</keyword>
<dbReference type="EMBL" id="LT934114">
    <property type="protein sequence ID" value="VAH51490.1"/>
    <property type="molecule type" value="Genomic_DNA"/>
</dbReference>
<keyword evidence="5 15" id="KW-0732">Signal</keyword>
<keyword evidence="6 13" id="KW-0547">Nucleotide-binding</keyword>
<evidence type="ECO:0000256" key="4">
    <source>
        <dbReference type="ARBA" id="ARBA00022692"/>
    </source>
</evidence>
<gene>
    <name evidence="17" type="ORF">TRITD_2Bv1G215640</name>
</gene>
<dbReference type="AlphaFoldDB" id="A0A9R1PXH5"/>
<dbReference type="PROSITE" id="PS00107">
    <property type="entry name" value="PROTEIN_KINASE_ATP"/>
    <property type="match status" value="1"/>
</dbReference>
<evidence type="ECO:0000313" key="18">
    <source>
        <dbReference type="Proteomes" id="UP000324705"/>
    </source>
</evidence>
<dbReference type="GO" id="GO:0004674">
    <property type="term" value="F:protein serine/threonine kinase activity"/>
    <property type="evidence" value="ECO:0007669"/>
    <property type="project" value="UniProtKB-KW"/>
</dbReference>
<dbReference type="PROSITE" id="PS01187">
    <property type="entry name" value="EGF_CA"/>
    <property type="match status" value="1"/>
</dbReference>
<evidence type="ECO:0000256" key="5">
    <source>
        <dbReference type="ARBA" id="ARBA00022729"/>
    </source>
</evidence>
<dbReference type="Gene3D" id="2.10.25.10">
    <property type="entry name" value="Laminin"/>
    <property type="match status" value="1"/>
</dbReference>
<dbReference type="GO" id="GO:0005509">
    <property type="term" value="F:calcium ion binding"/>
    <property type="evidence" value="ECO:0007669"/>
    <property type="project" value="InterPro"/>
</dbReference>
<evidence type="ECO:0000256" key="1">
    <source>
        <dbReference type="ARBA" id="ARBA00004479"/>
    </source>
</evidence>
<dbReference type="Pfam" id="PF07714">
    <property type="entry name" value="PK_Tyr_Ser-Thr"/>
    <property type="match status" value="1"/>
</dbReference>
<evidence type="ECO:0000256" key="14">
    <source>
        <dbReference type="SAM" id="Phobius"/>
    </source>
</evidence>
<keyword evidence="3" id="KW-0808">Transferase</keyword>
<dbReference type="GO" id="GO:0005886">
    <property type="term" value="C:plasma membrane"/>
    <property type="evidence" value="ECO:0007669"/>
    <property type="project" value="TreeGrafter"/>
</dbReference>
<evidence type="ECO:0000256" key="9">
    <source>
        <dbReference type="ARBA" id="ARBA00022989"/>
    </source>
</evidence>
<keyword evidence="18" id="KW-1185">Reference proteome</keyword>
<feature type="signal peptide" evidence="15">
    <location>
        <begin position="1"/>
        <end position="24"/>
    </location>
</feature>
<keyword evidence="4 14" id="KW-0812">Transmembrane</keyword>
<dbReference type="CDD" id="cd14066">
    <property type="entry name" value="STKc_IRAK"/>
    <property type="match status" value="1"/>
</dbReference>
<dbReference type="InterPro" id="IPR008271">
    <property type="entry name" value="Ser/Thr_kinase_AS"/>
</dbReference>
<protein>
    <recommendedName>
        <fullName evidence="16">Protein kinase domain-containing protein</fullName>
    </recommendedName>
</protein>
<dbReference type="SMART" id="SM00179">
    <property type="entry name" value="EGF_CA"/>
    <property type="match status" value="1"/>
</dbReference>
<evidence type="ECO:0000256" key="2">
    <source>
        <dbReference type="ARBA" id="ARBA00022527"/>
    </source>
</evidence>
<dbReference type="SMART" id="SM00220">
    <property type="entry name" value="S_TKc"/>
    <property type="match status" value="1"/>
</dbReference>
<evidence type="ECO:0000259" key="16">
    <source>
        <dbReference type="PROSITE" id="PS50011"/>
    </source>
</evidence>
<dbReference type="PROSITE" id="PS00108">
    <property type="entry name" value="PROTEIN_KINASE_ST"/>
    <property type="match status" value="1"/>
</dbReference>
<feature type="binding site" evidence="13">
    <location>
        <position position="463"/>
    </location>
    <ligand>
        <name>ATP</name>
        <dbReference type="ChEBI" id="CHEBI:30616"/>
    </ligand>
</feature>
<dbReference type="InterPro" id="IPR001881">
    <property type="entry name" value="EGF-like_Ca-bd_dom"/>
</dbReference>
<name>A0A9R1PXH5_TRITD</name>
<dbReference type="Gramene" id="TRITD2Bv1G215640.1">
    <property type="protein sequence ID" value="TRITD2Bv1G215640.1"/>
    <property type="gene ID" value="TRITD2Bv1G215640"/>
</dbReference>
<dbReference type="InterPro" id="IPR045274">
    <property type="entry name" value="WAK-like"/>
</dbReference>
<dbReference type="SUPFAM" id="SSF56112">
    <property type="entry name" value="Protein kinase-like (PK-like)"/>
    <property type="match status" value="1"/>
</dbReference>
<evidence type="ECO:0000256" key="6">
    <source>
        <dbReference type="ARBA" id="ARBA00022741"/>
    </source>
</evidence>
<dbReference type="PANTHER" id="PTHR27005">
    <property type="entry name" value="WALL-ASSOCIATED RECEPTOR KINASE-LIKE 21"/>
    <property type="match status" value="1"/>
</dbReference>
<feature type="chain" id="PRO_5040191976" description="Protein kinase domain-containing protein" evidence="15">
    <location>
        <begin position="25"/>
        <end position="751"/>
    </location>
</feature>
<reference evidence="17 18" key="1">
    <citation type="submission" date="2017-09" db="EMBL/GenBank/DDBJ databases">
        <authorList>
            <consortium name="International Durum Wheat Genome Sequencing Consortium (IDWGSC)"/>
            <person name="Milanesi L."/>
        </authorList>
    </citation>
    <scope>NUCLEOTIDE SEQUENCE [LARGE SCALE GENOMIC DNA]</scope>
    <source>
        <strain evidence="18">cv. Svevo</strain>
    </source>
</reference>
<dbReference type="SUPFAM" id="SSF57196">
    <property type="entry name" value="EGF/Laminin"/>
    <property type="match status" value="1"/>
</dbReference>
<keyword evidence="2" id="KW-0723">Serine/threonine-protein kinase</keyword>
<dbReference type="FunFam" id="1.10.510.10:FF:000084">
    <property type="entry name" value="Wall-associated receptor kinase 2"/>
    <property type="match status" value="1"/>
</dbReference>
<dbReference type="CDD" id="cd00054">
    <property type="entry name" value="EGF_CA"/>
    <property type="match status" value="1"/>
</dbReference>
<dbReference type="InterPro" id="IPR018097">
    <property type="entry name" value="EGF_Ca-bd_CS"/>
</dbReference>
<keyword evidence="8 13" id="KW-0067">ATP-binding</keyword>
<dbReference type="Pfam" id="PF13947">
    <property type="entry name" value="GUB_WAK_bind"/>
    <property type="match status" value="1"/>
</dbReference>
<sequence>MVPSRVVPVVVVALWLQAVGWGEAAVPLNMALPGCPSSCGDMAVPYPFGIGPGCYLDGFNLTCNDDGSHRPPKLFLGDGTVEVLEISLENTTVRVSSVVDTNGTVVPGVGTGNGTWGSGLAGAGPFYLTGQRNQLVVRGCNMQAVLLDARNSSYVVAACTSICAYVNSNPGLPALASQPMDHCSGVSCCQTSIYVGLTSYTVQLSPVGDMMPSFFFPAMGLVFIADAEWFDGNATNLGPLPNEEKPVVPATLDWTIGESDCTGRDGAPGSGTACSSSNSLCRDATGLSRSGHSCHCSPGYEGNPYIPDGCQDIDECARPEAYSCYGGCRNKPGLFSCFCPEGTQGDPRIRNGCIQKLSIGLFVGLAVGGGISLICLVPGIIYFMHKLKARQAKRLRAKYFKQNRGLLLQQLVDKDIAERMIFSLEELEKATNKFDEARKLGGGGHGTVYKGILSNQDVVAIKKSKITIQREIEDFINEVAILSQINHRNVVRLFGCCLETQVPLLVYEFISNGTLSEYLHVEDALSLSWQDRLRIAIDTASALAYLHSSALTSIIHRDVKSANILLDHRLIAKVSDFGASRGIPIDQTGVTTAIQGTFGYLDPEYYQTSRLTDKSDVYSFGVILVELLTRKKPSAFMHSEGTSLIAHFNLVISQDKLCEILDPQMISECLEGAKEVATLASRCLNLKGDERPTMRQVEMALERLLVENKNTEKGRSAELNCTLAQISNNNDENSRQYSAEQSLLLSASFPR</sequence>
<evidence type="ECO:0000256" key="11">
    <source>
        <dbReference type="ARBA" id="ARBA00023157"/>
    </source>
</evidence>
<comment type="subcellular location">
    <subcellularLocation>
        <location evidence="1">Membrane</location>
        <topology evidence="1">Single-pass type I membrane protein</topology>
    </subcellularLocation>
</comment>
<dbReference type="Gene3D" id="3.30.200.20">
    <property type="entry name" value="Phosphorylase Kinase, domain 1"/>
    <property type="match status" value="1"/>
</dbReference>
<dbReference type="InterPro" id="IPR017441">
    <property type="entry name" value="Protein_kinase_ATP_BS"/>
</dbReference>
<dbReference type="PANTHER" id="PTHR27005:SF493">
    <property type="entry name" value="OS09G0482640 PROTEIN"/>
    <property type="match status" value="1"/>
</dbReference>
<organism evidence="17 18">
    <name type="scientific">Triticum turgidum subsp. durum</name>
    <name type="common">Durum wheat</name>
    <name type="synonym">Triticum durum</name>
    <dbReference type="NCBI Taxonomy" id="4567"/>
    <lineage>
        <taxon>Eukaryota</taxon>
        <taxon>Viridiplantae</taxon>
        <taxon>Streptophyta</taxon>
        <taxon>Embryophyta</taxon>
        <taxon>Tracheophyta</taxon>
        <taxon>Spermatophyta</taxon>
        <taxon>Magnoliopsida</taxon>
        <taxon>Liliopsida</taxon>
        <taxon>Poales</taxon>
        <taxon>Poaceae</taxon>
        <taxon>BOP clade</taxon>
        <taxon>Pooideae</taxon>
        <taxon>Triticodae</taxon>
        <taxon>Triticeae</taxon>
        <taxon>Triticinae</taxon>
        <taxon>Triticum</taxon>
    </lineage>
</organism>
<dbReference type="FunFam" id="2.10.25.10:FF:000355">
    <property type="entry name" value="Wall-associated receptor kinase 3"/>
    <property type="match status" value="1"/>
</dbReference>
<evidence type="ECO:0000256" key="7">
    <source>
        <dbReference type="ARBA" id="ARBA00022777"/>
    </source>
</evidence>
<evidence type="ECO:0000256" key="3">
    <source>
        <dbReference type="ARBA" id="ARBA00022679"/>
    </source>
</evidence>
<dbReference type="OMA" id="AACTTIC"/>
<proteinExistence type="predicted"/>
<evidence type="ECO:0000256" key="15">
    <source>
        <dbReference type="SAM" id="SignalP"/>
    </source>
</evidence>
<dbReference type="Gene3D" id="1.10.510.10">
    <property type="entry name" value="Transferase(Phosphotransferase) domain 1"/>
    <property type="match status" value="1"/>
</dbReference>
<keyword evidence="12" id="KW-0325">Glycoprotein</keyword>